<sequence length="242" mass="28739">MGNILFEDYQNHLKENIEKYERDYYSTCIKIDKYWIDESSYDYKATFAVKEKGNKNYGGIYYGILFNFYNGEIVADENLESKYILLEDLKILNRYKSIDKDSFATYRSLEQNWVDSNDFVETDSYRFAYDGNCSQVIEIRSRSNSDTFEKIPSELEGYINNKIIRGFLLGIKRENLNESRYKLYFAYSGEFGIYAYQVVTYIHNPNEPLEFGSWDYRNTENLFQSNLFSSSDLEKILSLINR</sequence>
<reference evidence="1 2" key="1">
    <citation type="submission" date="2016-08" db="EMBL/GenBank/DDBJ databases">
        <authorList>
            <person name="Seilhamer J.J."/>
        </authorList>
    </citation>
    <scope>NUCLEOTIDE SEQUENCE [LARGE SCALE GENOMIC DNA]</scope>
    <source>
        <strain evidence="1 2">SDA_GO95</strain>
    </source>
</reference>
<dbReference type="RefSeq" id="WP_088098650.1">
    <property type="nucleotide sequence ID" value="NZ_FMAK01000013.1"/>
</dbReference>
<dbReference type="AlphaFoldDB" id="A0A1G4EEU8"/>
<organism evidence="1 2">
    <name type="scientific">Bacillus mycoides</name>
    <dbReference type="NCBI Taxonomy" id="1405"/>
    <lineage>
        <taxon>Bacteria</taxon>
        <taxon>Bacillati</taxon>
        <taxon>Bacillota</taxon>
        <taxon>Bacilli</taxon>
        <taxon>Bacillales</taxon>
        <taxon>Bacillaceae</taxon>
        <taxon>Bacillus</taxon>
        <taxon>Bacillus cereus group</taxon>
    </lineage>
</organism>
<dbReference type="Proteomes" id="UP000195696">
    <property type="component" value="Unassembled WGS sequence"/>
</dbReference>
<proteinExistence type="predicted"/>
<evidence type="ECO:0000313" key="2">
    <source>
        <dbReference type="Proteomes" id="UP000195696"/>
    </source>
</evidence>
<dbReference type="EMBL" id="FMAK01000013">
    <property type="protein sequence ID" value="SCB66378.1"/>
    <property type="molecule type" value="Genomic_DNA"/>
</dbReference>
<accession>A0A1G4EEU8</accession>
<gene>
    <name evidence="1" type="ORF">BWGO95_00313</name>
</gene>
<evidence type="ECO:0000313" key="1">
    <source>
        <dbReference type="EMBL" id="SCB66378.1"/>
    </source>
</evidence>
<protein>
    <submittedName>
        <fullName evidence="1">Uncharacterized protein</fullName>
    </submittedName>
</protein>
<name>A0A1G4EEU8_BACMY</name>